<evidence type="ECO:0000313" key="2">
    <source>
        <dbReference type="Proteomes" id="UP000266723"/>
    </source>
</evidence>
<accession>A0ABQ7CU60</accession>
<proteinExistence type="predicted"/>
<name>A0ABQ7CU60_BRACR</name>
<dbReference type="EMBL" id="QGKV02000759">
    <property type="protein sequence ID" value="KAF3562653.1"/>
    <property type="molecule type" value="Genomic_DNA"/>
</dbReference>
<gene>
    <name evidence="1" type="ORF">DY000_02016917</name>
</gene>
<protein>
    <submittedName>
        <fullName evidence="1">Uncharacterized protein</fullName>
    </submittedName>
</protein>
<dbReference type="Proteomes" id="UP000266723">
    <property type="component" value="Unassembled WGS sequence"/>
</dbReference>
<reference evidence="1 2" key="1">
    <citation type="journal article" date="2020" name="BMC Genomics">
        <title>Intraspecific diversification of the crop wild relative Brassica cretica Lam. using demographic model selection.</title>
        <authorList>
            <person name="Kioukis A."/>
            <person name="Michalopoulou V.A."/>
            <person name="Briers L."/>
            <person name="Pirintsos S."/>
            <person name="Studholme D.J."/>
            <person name="Pavlidis P."/>
            <person name="Sarris P.F."/>
        </authorList>
    </citation>
    <scope>NUCLEOTIDE SEQUENCE [LARGE SCALE GENOMIC DNA]</scope>
    <source>
        <strain evidence="2">cv. PFS-1207/04</strain>
    </source>
</reference>
<evidence type="ECO:0000313" key="1">
    <source>
        <dbReference type="EMBL" id="KAF3562653.1"/>
    </source>
</evidence>
<organism evidence="1 2">
    <name type="scientific">Brassica cretica</name>
    <name type="common">Mustard</name>
    <dbReference type="NCBI Taxonomy" id="69181"/>
    <lineage>
        <taxon>Eukaryota</taxon>
        <taxon>Viridiplantae</taxon>
        <taxon>Streptophyta</taxon>
        <taxon>Embryophyta</taxon>
        <taxon>Tracheophyta</taxon>
        <taxon>Spermatophyta</taxon>
        <taxon>Magnoliopsida</taxon>
        <taxon>eudicotyledons</taxon>
        <taxon>Gunneridae</taxon>
        <taxon>Pentapetalae</taxon>
        <taxon>rosids</taxon>
        <taxon>malvids</taxon>
        <taxon>Brassicales</taxon>
        <taxon>Brassicaceae</taxon>
        <taxon>Brassiceae</taxon>
        <taxon>Brassica</taxon>
    </lineage>
</organism>
<sequence>MHVLLKSGQSALREEAVEEMKDCRSMKQPCHRSTEWLSRGLREISLDENAWIRVISTFGRVRSLCSDRVSSDRAWLELGRYVANEPCSCSVATQQTSLARARSLPSD</sequence>
<comment type="caution">
    <text evidence="1">The sequence shown here is derived from an EMBL/GenBank/DDBJ whole genome shotgun (WGS) entry which is preliminary data.</text>
</comment>
<keyword evidence="2" id="KW-1185">Reference proteome</keyword>